<dbReference type="AlphaFoldDB" id="A0A446BFT9"/>
<evidence type="ECO:0000313" key="1">
    <source>
        <dbReference type="EMBL" id="SPQ21335.1"/>
    </source>
</evidence>
<dbReference type="PANTHER" id="PTHR35392">
    <property type="entry name" value="ZN(II)2CYS6 TRANSCRIPTION FACTOR (EUROFUNG)-RELATED-RELATED"/>
    <property type="match status" value="1"/>
</dbReference>
<gene>
    <name evidence="1" type="ORF">TT172_LOCUS3754</name>
</gene>
<evidence type="ECO:0000313" key="2">
    <source>
        <dbReference type="Proteomes" id="UP000289323"/>
    </source>
</evidence>
<sequence>MRDMSERLTKRFDHTNVLDVSDHVDDVVYDIEIAQGICPHPLRLRVRRFRPQPTDITYRRYMDDGVPKKQHIPAFCLADVKRTAREFSEYIDRYALTGLSEAARDSDDLIRETFLMLMEHYNSLSEDMKMEDVGNAQEAKQNTAGQKGFLQKIIRLWFAMQCLGMSPEDGNNLPLPGRLSVPRMIVAQFDSIRHVHIYKRLAPEVFRVFHNFLTSCNRHAWFTVFLATFLLLHHVACASQDRYRYAKQNCEGKPQDTRYGNLDQPLTGFVEELHQGAVMLLAHWQYFKRCDLMNFNWDDVGDSALMSLEPYQVEFVKKLVAGFKEKSGLIPTTPAEGCWEHELFWVSRMFVSELSPKTGWMPPEAFTRDKPSVGRE</sequence>
<proteinExistence type="predicted"/>
<dbReference type="EMBL" id="OUUZ01000008">
    <property type="protein sequence ID" value="SPQ21335.1"/>
    <property type="molecule type" value="Genomic_DNA"/>
</dbReference>
<dbReference type="PANTHER" id="PTHR35392:SF3">
    <property type="entry name" value="ZN(2)-C6 FUNGAL-TYPE DOMAIN-CONTAINING PROTEIN"/>
    <property type="match status" value="1"/>
</dbReference>
<dbReference type="Proteomes" id="UP000289323">
    <property type="component" value="Unassembled WGS sequence"/>
</dbReference>
<dbReference type="InterPro" id="IPR052973">
    <property type="entry name" value="Fungal_sec-metab_reg_TF"/>
</dbReference>
<name>A0A446BFT9_9PEZI</name>
<accession>A0A446BFT9</accession>
<organism evidence="1 2">
    <name type="scientific">Thermothielavioides terrestris</name>
    <dbReference type="NCBI Taxonomy" id="2587410"/>
    <lineage>
        <taxon>Eukaryota</taxon>
        <taxon>Fungi</taxon>
        <taxon>Dikarya</taxon>
        <taxon>Ascomycota</taxon>
        <taxon>Pezizomycotina</taxon>
        <taxon>Sordariomycetes</taxon>
        <taxon>Sordariomycetidae</taxon>
        <taxon>Sordariales</taxon>
        <taxon>Chaetomiaceae</taxon>
        <taxon>Thermothielavioides</taxon>
    </lineage>
</organism>
<protein>
    <submittedName>
        <fullName evidence="1">Ac34d319-c9a2-4cbb-a9d1-6d250a47752f</fullName>
    </submittedName>
</protein>
<reference evidence="1 2" key="1">
    <citation type="submission" date="2018-04" db="EMBL/GenBank/DDBJ databases">
        <authorList>
            <person name="Huttner S."/>
            <person name="Dainat J."/>
        </authorList>
    </citation>
    <scope>NUCLEOTIDE SEQUENCE [LARGE SCALE GENOMIC DNA]</scope>
</reference>